<evidence type="ECO:0000313" key="2">
    <source>
        <dbReference type="Proteomes" id="UP000016960"/>
    </source>
</evidence>
<dbReference type="Proteomes" id="UP000016960">
    <property type="component" value="Unassembled WGS sequence"/>
</dbReference>
<sequence length="91" mass="10004">MNSLRRSRGICSSRLPWLHWTVWRESPLRLLGSASGSAACSWRGVGRFAWEGVFDQTGGELFEQPILAEDLLGTGVMLPELVEELVGFGGL</sequence>
<gene>
    <name evidence="1" type="ORF">KR51_00015880</name>
</gene>
<dbReference type="InParanoid" id="U5DJ75"/>
<name>U5DJ75_9CHRO</name>
<dbReference type="AlphaFoldDB" id="U5DJ75"/>
<comment type="caution">
    <text evidence="1">The sequence shown here is derived from an EMBL/GenBank/DDBJ whole genome shotgun (WGS) entry which is preliminary data.</text>
</comment>
<proteinExistence type="predicted"/>
<protein>
    <submittedName>
        <fullName evidence="1">Uncharacterized protein</fullName>
    </submittedName>
</protein>
<keyword evidence="2" id="KW-1185">Reference proteome</keyword>
<reference evidence="1 2" key="1">
    <citation type="submission" date="2013-05" db="EMBL/GenBank/DDBJ databases">
        <title>Draft genome sequence of Rubidibacter lacunae KORDI 51-2.</title>
        <authorList>
            <person name="Choi D.H."/>
            <person name="Noh J.H."/>
            <person name="Kwon K.-K."/>
            <person name="Lee J.-H."/>
            <person name="Ryu J.-Y."/>
        </authorList>
    </citation>
    <scope>NUCLEOTIDE SEQUENCE [LARGE SCALE GENOMIC DNA]</scope>
    <source>
        <strain evidence="1 2">KORDI 51-2</strain>
    </source>
</reference>
<accession>U5DJ75</accession>
<organism evidence="1 2">
    <name type="scientific">Rubidibacter lacunae KORDI 51-2</name>
    <dbReference type="NCBI Taxonomy" id="582515"/>
    <lineage>
        <taxon>Bacteria</taxon>
        <taxon>Bacillati</taxon>
        <taxon>Cyanobacteriota</taxon>
        <taxon>Cyanophyceae</taxon>
        <taxon>Oscillatoriophycideae</taxon>
        <taxon>Chroococcales</taxon>
        <taxon>Aphanothecaceae</taxon>
        <taxon>Rubidibacter</taxon>
    </lineage>
</organism>
<dbReference type="EMBL" id="ASSJ01000041">
    <property type="protein sequence ID" value="ERN41741.1"/>
    <property type="molecule type" value="Genomic_DNA"/>
</dbReference>
<evidence type="ECO:0000313" key="1">
    <source>
        <dbReference type="EMBL" id="ERN41741.1"/>
    </source>
</evidence>